<dbReference type="Gene3D" id="1.10.10.2830">
    <property type="match status" value="1"/>
</dbReference>
<protein>
    <submittedName>
        <fullName evidence="3">Chromosome partitioning protein ParB</fullName>
    </submittedName>
</protein>
<evidence type="ECO:0000259" key="2">
    <source>
        <dbReference type="SMART" id="SM00470"/>
    </source>
</evidence>
<proteinExistence type="predicted"/>
<feature type="compositionally biased region" description="Low complexity" evidence="1">
    <location>
        <begin position="465"/>
        <end position="474"/>
    </location>
</feature>
<accession>A0ABN5IUK2</accession>
<reference evidence="3 4" key="1">
    <citation type="journal article" date="2015" name="Biotechnol. Bioeng.">
        <title>Genome sequence and phenotypic characterization of Caulobacter segnis.</title>
        <authorList>
            <person name="Patel S."/>
            <person name="Fletcher B."/>
            <person name="Scott D.C."/>
            <person name="Ely B."/>
        </authorList>
    </citation>
    <scope>NUCLEOTIDE SEQUENCE [LARGE SCALE GENOMIC DNA]</scope>
    <source>
        <strain evidence="3 4">TK0059</strain>
    </source>
</reference>
<feature type="region of interest" description="Disordered" evidence="1">
    <location>
        <begin position="408"/>
        <end position="474"/>
    </location>
</feature>
<dbReference type="SMART" id="SM00470">
    <property type="entry name" value="ParB"/>
    <property type="match status" value="1"/>
</dbReference>
<dbReference type="PANTHER" id="PTHR33375:SF7">
    <property type="entry name" value="CHROMOSOME 2-PARTITIONING PROTEIN PARB-RELATED"/>
    <property type="match status" value="1"/>
</dbReference>
<dbReference type="Gene3D" id="3.90.1530.30">
    <property type="match status" value="1"/>
</dbReference>
<sequence>MSLSHSPAADAATPAAPVAPAASADARPSGGLVVQYGEVRDIPLNRLKASPKNARRVGHSAEVIAARAASITHKGVLQPLVVEPEIKDGRETGYYLVSAGEGRRQALRLLAKRKALAKGAAVRCVVDTTNDPAEVSMDENLSREPMHPADQFEAFKDLAERKGYGAEEIAARFGVKPDIVRQRLRLGAVAPALLDLYREEALTLEQVTAFAVNPDPERQMQVYAQLCAQGRQPYAIRRAMTEMKVAADDRRVRFLGFEAYVAAGGAVLRDLFTPDNEGWVEDVALLDRLVGEKLAALAEAVRDREGWKWASAHLEFPHGHGCARIWEHLLPRGAEDIATLEALDAEARELIDQWADVDPLPPEVEARLTAIEDAREAIGDGYGFDADEKARAGVLVVLAPYGEARIDRGFVRPEDQPAPEPDDAAEVGADDADGLASGEGEGEEGEADAPWDGDDEADGGDEAGAEPAGDPAAPLPERVVADLTAHRTAALRDALAQDPDLAQLALVHALVSRVFGMGGAASCLDIRWGSRELGVYAEGIAESPAALAIAERHRQWARQTPTQPEDFWDFVIGLDGDSRASLLAHCVSLTLDGLRAWERRPVPVLAHVETLATALALDMRAYWRPTGRRYLDRVTKAQVLAAVADAVSPDAAARLSGLRKAEMVEAAEPLLVEAGWLPSVLRTARPEGEAAEDAAPRTEAIDEVEALAADEAGEAPALDPETMADDFDPGPGDEAEVAAMLAEAAA</sequence>
<name>A0ABN5IUK2_9CAUL</name>
<dbReference type="EMBL" id="CP027850">
    <property type="protein sequence ID" value="AVQ02718.1"/>
    <property type="molecule type" value="Genomic_DNA"/>
</dbReference>
<evidence type="ECO:0000313" key="3">
    <source>
        <dbReference type="EMBL" id="AVQ02718.1"/>
    </source>
</evidence>
<evidence type="ECO:0000256" key="1">
    <source>
        <dbReference type="SAM" id="MobiDB-lite"/>
    </source>
</evidence>
<feature type="compositionally biased region" description="Acidic residues" evidence="1">
    <location>
        <begin position="420"/>
        <end position="433"/>
    </location>
</feature>
<dbReference type="InterPro" id="IPR050336">
    <property type="entry name" value="Chromosome_partition/occlusion"/>
</dbReference>
<dbReference type="PANTHER" id="PTHR33375">
    <property type="entry name" value="CHROMOSOME-PARTITIONING PROTEIN PARB-RELATED"/>
    <property type="match status" value="1"/>
</dbReference>
<dbReference type="Proteomes" id="UP000240527">
    <property type="component" value="Chromosome"/>
</dbReference>
<feature type="domain" description="ParB-like N-terminal" evidence="2">
    <location>
        <begin position="40"/>
        <end position="141"/>
    </location>
</feature>
<feature type="compositionally biased region" description="Low complexity" evidence="1">
    <location>
        <begin position="708"/>
        <end position="721"/>
    </location>
</feature>
<dbReference type="SUPFAM" id="SSF109709">
    <property type="entry name" value="KorB DNA-binding domain-like"/>
    <property type="match status" value="1"/>
</dbReference>
<dbReference type="InterPro" id="IPR003115">
    <property type="entry name" value="ParB_N"/>
</dbReference>
<dbReference type="RefSeq" id="WP_013079682.1">
    <property type="nucleotide sequence ID" value="NZ_CP027850.1"/>
</dbReference>
<keyword evidence="4" id="KW-1185">Reference proteome</keyword>
<dbReference type="InterPro" id="IPR041468">
    <property type="entry name" value="HTH_ParB/Spo0J"/>
</dbReference>
<dbReference type="Pfam" id="PF02195">
    <property type="entry name" value="ParB_N"/>
    <property type="match status" value="1"/>
</dbReference>
<dbReference type="Pfam" id="PF17762">
    <property type="entry name" value="HTH_ParB"/>
    <property type="match status" value="1"/>
</dbReference>
<organism evidence="3 4">
    <name type="scientific">Caulobacter segnis</name>
    <dbReference type="NCBI Taxonomy" id="88688"/>
    <lineage>
        <taxon>Bacteria</taxon>
        <taxon>Pseudomonadati</taxon>
        <taxon>Pseudomonadota</taxon>
        <taxon>Alphaproteobacteria</taxon>
        <taxon>Caulobacterales</taxon>
        <taxon>Caulobacteraceae</taxon>
        <taxon>Caulobacter</taxon>
    </lineage>
</organism>
<feature type="compositionally biased region" description="Acidic residues" evidence="1">
    <location>
        <begin position="722"/>
        <end position="733"/>
    </location>
</feature>
<dbReference type="InterPro" id="IPR036086">
    <property type="entry name" value="ParB/Sulfiredoxin_sf"/>
</dbReference>
<feature type="region of interest" description="Disordered" evidence="1">
    <location>
        <begin position="708"/>
        <end position="733"/>
    </location>
</feature>
<evidence type="ECO:0000313" key="4">
    <source>
        <dbReference type="Proteomes" id="UP000240527"/>
    </source>
</evidence>
<dbReference type="CDD" id="cd16406">
    <property type="entry name" value="ParB_N_like"/>
    <property type="match status" value="1"/>
</dbReference>
<dbReference type="SUPFAM" id="SSF110849">
    <property type="entry name" value="ParB/Sulfiredoxin"/>
    <property type="match status" value="1"/>
</dbReference>
<gene>
    <name evidence="3" type="ORF">B7G68_13175</name>
</gene>
<feature type="compositionally biased region" description="Acidic residues" evidence="1">
    <location>
        <begin position="440"/>
        <end position="464"/>
    </location>
</feature>